<dbReference type="Pfam" id="PF00001">
    <property type="entry name" value="7tm_1"/>
    <property type="match status" value="1"/>
</dbReference>
<evidence type="ECO:0000256" key="5">
    <source>
        <dbReference type="ARBA" id="ARBA00023136"/>
    </source>
</evidence>
<evidence type="ECO:0000256" key="3">
    <source>
        <dbReference type="ARBA" id="ARBA00022692"/>
    </source>
</evidence>
<sequence length="432" mass="49773">MVIVKQQCLSNNGSSLFINVSQIDNSSSVMFNKSVTDQAGSTLRPDWEVSYELQYGPNVSCTTQELELPRDLRFTVDTMISVVAYCCLFLMSLVGNVMVFTTLWGGRRSRVNMCILHLSVADLYVACVFLPLETTWHITVSWQAGDLACSSRQESVVGKSQQSARVSSRQESAVGKSQQLARLMYPKERQVPIQFGVRALQPLAGWIMICMLLRAFGFYLSSYITVVIAIDRYMSIVHPLVFHGSFKRCKFMLGSAYVISFLFSLPQSIIFHLEYHPVFSWFSQCVTFNFFESDFHELAYDIFSCVAVYVTPLFVMVVMYTLIFVKLSHQQYKHEVRPMLSSRHLRRWKHNCLPIHTQLRCSKANYLYKAKLRTLKMTLCIVCVFILCWTPYFFMILYHWLAKDVAVQMDNKIQRVLFIFAVSSSCLDPLVY</sequence>
<dbReference type="PANTHER" id="PTHR24241">
    <property type="entry name" value="NEUROPEPTIDE RECEPTOR-RELATED G-PROTEIN COUPLED RECEPTOR"/>
    <property type="match status" value="1"/>
</dbReference>
<gene>
    <name evidence="9" type="primary">106067656</name>
</gene>
<feature type="domain" description="G-protein coupled receptors family 1 profile" evidence="8">
    <location>
        <begin position="95"/>
        <end position="432"/>
    </location>
</feature>
<dbReference type="Proteomes" id="UP000076420">
    <property type="component" value="Unassembled WGS sequence"/>
</dbReference>
<dbReference type="PANTHER" id="PTHR24241:SF59">
    <property type="entry name" value="ADIPOKINETIC HORMONE RECEPTOR, ISOFORM C"/>
    <property type="match status" value="1"/>
</dbReference>
<evidence type="ECO:0000313" key="10">
    <source>
        <dbReference type="Proteomes" id="UP000076420"/>
    </source>
</evidence>
<proteinExistence type="predicted"/>
<evidence type="ECO:0000313" key="9">
    <source>
        <dbReference type="EnsemblMetazoa" id="BGLB022459-PA"/>
    </source>
</evidence>
<dbReference type="AlphaFoldDB" id="A0A2C9KQP1"/>
<dbReference type="GO" id="GO:0004930">
    <property type="term" value="F:G protein-coupled receptor activity"/>
    <property type="evidence" value="ECO:0007669"/>
    <property type="project" value="InterPro"/>
</dbReference>
<keyword evidence="3 7" id="KW-0812">Transmembrane</keyword>
<keyword evidence="5 7" id="KW-0472">Membrane</keyword>
<dbReference type="InterPro" id="IPR000276">
    <property type="entry name" value="GPCR_Rhodpsn"/>
</dbReference>
<evidence type="ECO:0000256" key="1">
    <source>
        <dbReference type="ARBA" id="ARBA00004651"/>
    </source>
</evidence>
<keyword evidence="2" id="KW-1003">Cell membrane</keyword>
<protein>
    <recommendedName>
        <fullName evidence="8">G-protein coupled receptors family 1 profile domain-containing protein</fullName>
    </recommendedName>
</protein>
<dbReference type="PRINTS" id="PR00237">
    <property type="entry name" value="GPCRRHODOPSN"/>
</dbReference>
<accession>A0A2C9KQP1</accession>
<feature type="transmembrane region" description="Helical" evidence="7">
    <location>
        <begin position="251"/>
        <end position="273"/>
    </location>
</feature>
<dbReference type="Gene3D" id="1.20.1070.10">
    <property type="entry name" value="Rhodopsin 7-helix transmembrane proteins"/>
    <property type="match status" value="2"/>
</dbReference>
<evidence type="ECO:0000259" key="8">
    <source>
        <dbReference type="PROSITE" id="PS50262"/>
    </source>
</evidence>
<feature type="transmembrane region" description="Helical" evidence="7">
    <location>
        <begin position="379"/>
        <end position="401"/>
    </location>
</feature>
<keyword evidence="6" id="KW-0675">Receptor</keyword>
<comment type="subcellular location">
    <subcellularLocation>
        <location evidence="1">Cell membrane</location>
        <topology evidence="1">Multi-pass membrane protein</topology>
    </subcellularLocation>
</comment>
<feature type="transmembrane region" description="Helical" evidence="7">
    <location>
        <begin position="111"/>
        <end position="132"/>
    </location>
</feature>
<dbReference type="VEuPathDB" id="VectorBase:BGLB022459"/>
<dbReference type="OrthoDB" id="6435638at2759"/>
<dbReference type="GO" id="GO:0042277">
    <property type="term" value="F:peptide binding"/>
    <property type="evidence" value="ECO:0007669"/>
    <property type="project" value="TreeGrafter"/>
</dbReference>
<reference evidence="9" key="1">
    <citation type="submission" date="2020-05" db="UniProtKB">
        <authorList>
            <consortium name="EnsemblMetazoa"/>
        </authorList>
    </citation>
    <scope>IDENTIFICATION</scope>
    <source>
        <strain evidence="9">BB02</strain>
    </source>
</reference>
<evidence type="ECO:0000256" key="2">
    <source>
        <dbReference type="ARBA" id="ARBA00022475"/>
    </source>
</evidence>
<dbReference type="EnsemblMetazoa" id="BGLB022459-RA">
    <property type="protein sequence ID" value="BGLB022459-PA"/>
    <property type="gene ID" value="BGLB022459"/>
</dbReference>
<dbReference type="GO" id="GO:0032870">
    <property type="term" value="P:cellular response to hormone stimulus"/>
    <property type="evidence" value="ECO:0007669"/>
    <property type="project" value="TreeGrafter"/>
</dbReference>
<dbReference type="GO" id="GO:0005886">
    <property type="term" value="C:plasma membrane"/>
    <property type="evidence" value="ECO:0007669"/>
    <property type="project" value="UniProtKB-SubCell"/>
</dbReference>
<dbReference type="SUPFAM" id="SSF81321">
    <property type="entry name" value="Family A G protein-coupled receptor-like"/>
    <property type="match status" value="2"/>
</dbReference>
<dbReference type="STRING" id="6526.A0A2C9KQP1"/>
<evidence type="ECO:0000256" key="7">
    <source>
        <dbReference type="SAM" id="Phobius"/>
    </source>
</evidence>
<feature type="transmembrane region" description="Helical" evidence="7">
    <location>
        <begin position="82"/>
        <end position="104"/>
    </location>
</feature>
<keyword evidence="4 7" id="KW-1133">Transmembrane helix</keyword>
<dbReference type="InterPro" id="IPR017452">
    <property type="entry name" value="GPCR_Rhodpsn_7TM"/>
</dbReference>
<name>A0A2C9KQP1_BIOGL</name>
<feature type="transmembrane region" description="Helical" evidence="7">
    <location>
        <begin position="298"/>
        <end position="325"/>
    </location>
</feature>
<organism evidence="9 10">
    <name type="scientific">Biomphalaria glabrata</name>
    <name type="common">Bloodfluke planorb</name>
    <name type="synonym">Freshwater snail</name>
    <dbReference type="NCBI Taxonomy" id="6526"/>
    <lineage>
        <taxon>Eukaryota</taxon>
        <taxon>Metazoa</taxon>
        <taxon>Spiralia</taxon>
        <taxon>Lophotrochozoa</taxon>
        <taxon>Mollusca</taxon>
        <taxon>Gastropoda</taxon>
        <taxon>Heterobranchia</taxon>
        <taxon>Euthyneura</taxon>
        <taxon>Panpulmonata</taxon>
        <taxon>Hygrophila</taxon>
        <taxon>Lymnaeoidea</taxon>
        <taxon>Planorbidae</taxon>
        <taxon>Biomphalaria</taxon>
    </lineage>
</organism>
<feature type="transmembrane region" description="Helical" evidence="7">
    <location>
        <begin position="203"/>
        <end position="230"/>
    </location>
</feature>
<dbReference type="KEGG" id="bgt:106067656"/>
<dbReference type="VEuPathDB" id="VectorBase:BGLAX_028890"/>
<evidence type="ECO:0000256" key="6">
    <source>
        <dbReference type="ARBA" id="ARBA00023170"/>
    </source>
</evidence>
<evidence type="ECO:0000256" key="4">
    <source>
        <dbReference type="ARBA" id="ARBA00022989"/>
    </source>
</evidence>
<dbReference type="PROSITE" id="PS50262">
    <property type="entry name" value="G_PROTEIN_RECEP_F1_2"/>
    <property type="match status" value="1"/>
</dbReference>